<dbReference type="InterPro" id="IPR036465">
    <property type="entry name" value="vWFA_dom_sf"/>
</dbReference>
<dbReference type="Proteomes" id="UP000291269">
    <property type="component" value="Unassembled WGS sequence"/>
</dbReference>
<dbReference type="AlphaFoldDB" id="A0A4Q2KGW1"/>
<dbReference type="InterPro" id="IPR002035">
    <property type="entry name" value="VWF_A"/>
</dbReference>
<dbReference type="OrthoDB" id="9790144at2"/>
<accession>A0A4Q2KGW1</accession>
<dbReference type="CDD" id="cd00198">
    <property type="entry name" value="vWFA"/>
    <property type="match status" value="1"/>
</dbReference>
<dbReference type="SUPFAM" id="SSF53300">
    <property type="entry name" value="vWA-like"/>
    <property type="match status" value="1"/>
</dbReference>
<organism evidence="2 3">
    <name type="scientific">Candidatus Borkfalkia ceftriaxoniphila</name>
    <dbReference type="NCBI Taxonomy" id="2508949"/>
    <lineage>
        <taxon>Bacteria</taxon>
        <taxon>Bacillati</taxon>
        <taxon>Bacillota</taxon>
        <taxon>Clostridia</taxon>
        <taxon>Christensenellales</taxon>
        <taxon>Christensenellaceae</taxon>
        <taxon>Candidatus Borkfalkia</taxon>
    </lineage>
</organism>
<proteinExistence type="predicted"/>
<feature type="domain" description="VWFA" evidence="1">
    <location>
        <begin position="7"/>
        <end position="206"/>
    </location>
</feature>
<comment type="caution">
    <text evidence="2">The sequence shown here is derived from an EMBL/GenBank/DDBJ whole genome shotgun (WGS) entry which is preliminary data.</text>
</comment>
<keyword evidence="3" id="KW-1185">Reference proteome</keyword>
<reference evidence="2 3" key="1">
    <citation type="journal article" date="2019" name="Gut">
        <title>Antibiotics-induced monodominance of a novel gut bacterial order.</title>
        <authorList>
            <person name="Hildebrand F."/>
            <person name="Moitinho-Silva L."/>
            <person name="Blasche S."/>
            <person name="Jahn M.T."/>
            <person name="Gossmann T.I."/>
            <person name="Heuerta-Cepas J."/>
            <person name="Hercog R."/>
            <person name="Luetge M."/>
            <person name="Bahram M."/>
            <person name="Pryszlak A."/>
            <person name="Alves R.J."/>
            <person name="Waszak S.M."/>
            <person name="Zhu A."/>
            <person name="Ye L."/>
            <person name="Costea P.I."/>
            <person name="Aalvink S."/>
            <person name="Belzer C."/>
            <person name="Forslund S.K."/>
            <person name="Sunagawa S."/>
            <person name="Hentschel U."/>
            <person name="Merten C."/>
            <person name="Patil K.R."/>
            <person name="Benes V."/>
            <person name="Bork P."/>
        </authorList>
    </citation>
    <scope>NUCLEOTIDE SEQUENCE [LARGE SCALE GENOMIC DNA]</scope>
    <source>
        <strain evidence="2 3">HDS1380</strain>
    </source>
</reference>
<dbReference type="RefSeq" id="WP_129225777.1">
    <property type="nucleotide sequence ID" value="NZ_SDOZ01000002.1"/>
</dbReference>
<evidence type="ECO:0000259" key="1">
    <source>
        <dbReference type="PROSITE" id="PS50234"/>
    </source>
</evidence>
<protein>
    <submittedName>
        <fullName evidence="2">VWA domain-containing protein</fullName>
    </submittedName>
</protein>
<dbReference type="Pfam" id="PF00092">
    <property type="entry name" value="VWA"/>
    <property type="match status" value="1"/>
</dbReference>
<gene>
    <name evidence="2" type="ORF">ESZ91_07615</name>
</gene>
<dbReference type="PROSITE" id="PS50234">
    <property type="entry name" value="VWFA"/>
    <property type="match status" value="1"/>
</dbReference>
<sequence length="232" mass="26809">MKENLTELVFILDRSGSMHNLEEETIVGFNSLVDKQRKNSTETLLTVILFDNEYKVLYKRENVNQIRPLTNKEYFARGSTALLDAIGKTIDGVGKTLLYTSEEDRPSKILFVIMTDGKENASCLYTSEQIREKITHQKEKYSWEFLFLGANIDTVTTAGQIGISADRAAQYSCDVRGIRNCFNEALVLAVDEFRDDKEISTSWKKILESDIERKNAMDRIENRRKKRLWMKD</sequence>
<evidence type="ECO:0000313" key="3">
    <source>
        <dbReference type="Proteomes" id="UP000291269"/>
    </source>
</evidence>
<evidence type="ECO:0000313" key="2">
    <source>
        <dbReference type="EMBL" id="RXZ62251.1"/>
    </source>
</evidence>
<name>A0A4Q2KGW1_9FIRM</name>
<dbReference type="Gene3D" id="3.40.50.410">
    <property type="entry name" value="von Willebrand factor, type A domain"/>
    <property type="match status" value="1"/>
</dbReference>
<dbReference type="EMBL" id="SDOZ01000002">
    <property type="protein sequence ID" value="RXZ62251.1"/>
    <property type="molecule type" value="Genomic_DNA"/>
</dbReference>